<evidence type="ECO:0000313" key="3">
    <source>
        <dbReference type="Proteomes" id="UP000186607"/>
    </source>
</evidence>
<keyword evidence="1" id="KW-0472">Membrane</keyword>
<feature type="transmembrane region" description="Helical" evidence="1">
    <location>
        <begin position="122"/>
        <end position="139"/>
    </location>
</feature>
<accession>A0A1U7NSL7</accession>
<keyword evidence="3" id="KW-1185">Reference proteome</keyword>
<organism evidence="2 3">
    <name type="scientific">Deinococcus marmoris</name>
    <dbReference type="NCBI Taxonomy" id="249408"/>
    <lineage>
        <taxon>Bacteria</taxon>
        <taxon>Thermotogati</taxon>
        <taxon>Deinococcota</taxon>
        <taxon>Deinococci</taxon>
        <taxon>Deinococcales</taxon>
        <taxon>Deinococcaceae</taxon>
        <taxon>Deinococcus</taxon>
    </lineage>
</organism>
<dbReference type="Pfam" id="PF13160">
    <property type="entry name" value="DUF3995"/>
    <property type="match status" value="1"/>
</dbReference>
<dbReference type="InterPro" id="IPR025058">
    <property type="entry name" value="DUF3995"/>
</dbReference>
<evidence type="ECO:0000256" key="1">
    <source>
        <dbReference type="SAM" id="Phobius"/>
    </source>
</evidence>
<proteinExistence type="predicted"/>
<dbReference type="AlphaFoldDB" id="A0A1U7NSL7"/>
<evidence type="ECO:0008006" key="4">
    <source>
        <dbReference type="Google" id="ProtNLM"/>
    </source>
</evidence>
<reference evidence="2 3" key="1">
    <citation type="submission" date="2017-01" db="EMBL/GenBank/DDBJ databases">
        <title>Genome Analysis of Deinococcus marmoris KOPRI26562.</title>
        <authorList>
            <person name="Kim J.H."/>
            <person name="Oh H.-M."/>
        </authorList>
    </citation>
    <scope>NUCLEOTIDE SEQUENCE [LARGE SCALE GENOMIC DNA]</scope>
    <source>
        <strain evidence="2 3">KOPRI26562</strain>
    </source>
</reference>
<gene>
    <name evidence="2" type="ORF">BOO71_0013510</name>
</gene>
<comment type="caution">
    <text evidence="2">The sequence shown here is derived from an EMBL/GenBank/DDBJ whole genome shotgun (WGS) entry which is preliminary data.</text>
</comment>
<dbReference type="Proteomes" id="UP000186607">
    <property type="component" value="Unassembled WGS sequence"/>
</dbReference>
<dbReference type="EMBL" id="MSTI01000158">
    <property type="protein sequence ID" value="OLV15919.1"/>
    <property type="molecule type" value="Genomic_DNA"/>
</dbReference>
<keyword evidence="1" id="KW-0812">Transmembrane</keyword>
<evidence type="ECO:0000313" key="2">
    <source>
        <dbReference type="EMBL" id="OLV15919.1"/>
    </source>
</evidence>
<name>A0A1U7NSL7_9DEIO</name>
<sequence length="144" mass="14983">MTMPEPSLAYRTVSIGAALLTGTIATVHVYWAAGGKVGLTAALPEADSGGPAFTPSPMMTLGVAAGLAGMSAAALDAHSPRMRWPLRLTTLVFLLRAVGDGRKIGLTRQAGDSPFARNDAHLYTPLCLVLAALYGVLAVRHRSQ</sequence>
<dbReference type="eggNOG" id="ENOG5032ZJG">
    <property type="taxonomic scope" value="Bacteria"/>
</dbReference>
<keyword evidence="1" id="KW-1133">Transmembrane helix</keyword>
<feature type="transmembrane region" description="Helical" evidence="1">
    <location>
        <begin position="12"/>
        <end position="33"/>
    </location>
</feature>
<protein>
    <recommendedName>
        <fullName evidence="4">DUF3995 domain-containing protein</fullName>
    </recommendedName>
</protein>